<evidence type="ECO:0000313" key="1">
    <source>
        <dbReference type="EMBL" id="MCH5599075.1"/>
    </source>
</evidence>
<keyword evidence="2" id="KW-1185">Reference proteome</keyword>
<reference evidence="1 2" key="1">
    <citation type="submission" date="2022-02" db="EMBL/GenBank/DDBJ databases">
        <authorList>
            <person name="Min J."/>
        </authorList>
    </citation>
    <scope>NUCLEOTIDE SEQUENCE [LARGE SCALE GENOMIC DNA]</scope>
    <source>
        <strain evidence="1 2">GR10-1</strain>
    </source>
</reference>
<dbReference type="InterPro" id="IPR003386">
    <property type="entry name" value="LACT/PDAT_acylTrfase"/>
</dbReference>
<dbReference type="Gene3D" id="3.40.50.1820">
    <property type="entry name" value="alpha/beta hydrolase"/>
    <property type="match status" value="1"/>
</dbReference>
<proteinExistence type="predicted"/>
<dbReference type="EMBL" id="JAKWBL010000003">
    <property type="protein sequence ID" value="MCH5599075.1"/>
    <property type="molecule type" value="Genomic_DNA"/>
</dbReference>
<organism evidence="1 2">
    <name type="scientific">Niabella ginsengisoli</name>
    <dbReference type="NCBI Taxonomy" id="522298"/>
    <lineage>
        <taxon>Bacteria</taxon>
        <taxon>Pseudomonadati</taxon>
        <taxon>Bacteroidota</taxon>
        <taxon>Chitinophagia</taxon>
        <taxon>Chitinophagales</taxon>
        <taxon>Chitinophagaceae</taxon>
        <taxon>Niabella</taxon>
    </lineage>
</organism>
<dbReference type="SUPFAM" id="SSF53474">
    <property type="entry name" value="alpha/beta-Hydrolases"/>
    <property type="match status" value="1"/>
</dbReference>
<evidence type="ECO:0000313" key="2">
    <source>
        <dbReference type="Proteomes" id="UP001202248"/>
    </source>
</evidence>
<comment type="caution">
    <text evidence="1">The sequence shown here is derived from an EMBL/GenBank/DDBJ whole genome shotgun (WGS) entry which is preliminary data.</text>
</comment>
<dbReference type="RefSeq" id="WP_240830753.1">
    <property type="nucleotide sequence ID" value="NZ_JAKWBL010000003.1"/>
</dbReference>
<accession>A0ABS9SL60</accession>
<name>A0ABS9SL60_9BACT</name>
<protein>
    <recommendedName>
        <fullName evidence="3">Alpha/beta hydrolase</fullName>
    </recommendedName>
</protein>
<gene>
    <name evidence="1" type="ORF">MKP09_14745</name>
</gene>
<evidence type="ECO:0008006" key="3">
    <source>
        <dbReference type="Google" id="ProtNLM"/>
    </source>
</evidence>
<dbReference type="Pfam" id="PF02450">
    <property type="entry name" value="LCAT"/>
    <property type="match status" value="1"/>
</dbReference>
<dbReference type="PANTHER" id="PTHR11440">
    <property type="entry name" value="LECITHIN-CHOLESTEROL ACYLTRANSFERASE-RELATED"/>
    <property type="match status" value="1"/>
</dbReference>
<dbReference type="InterPro" id="IPR029058">
    <property type="entry name" value="AB_hydrolase_fold"/>
</dbReference>
<dbReference type="Proteomes" id="UP001202248">
    <property type="component" value="Unassembled WGS sequence"/>
</dbReference>
<sequence length="500" mass="55676">MGKRLDIFLNVLINLINVSSPALLPIVEGLKALISQALETKNDVEVLPGLEAMNPESVFLKALNTVSYYEEELPRGFENTLAVISGSSKFSFNLNGLKVLLTKFFFKWEQNDLVVDTASMYQGARRKNGIQYFLDDGNNVNHFNYFTNKKTQDAILLALTSTTGRITTFKEMEIENYGALSRGVFGLDGGKLSSIKASGKKPIVLLLPGIMGSFLEKGNKPLWINYLSFAFGGLTKLKIENTDIKATGIIKTAYKDLVEYLSASYDVEAFPFDWRRPISESGSTLNQRITELQKFKQPISLVGHSMGGLVIRDMAINYPATWSWLNAQSHFKTILLGTPWMGSYRIPHVLSGMDSIIKQLDTIDFTSSRSRLINMFAQFPGLLGLLPIASGDIDFSNKKEWEVFAAATGLKWEIPGNSLLQEFSSFKRKVNSGLESLNHDNIIYVAGKDDQTVSGYMYENGQLKFQTTAEGDQSVTWETGIPKGINRQSSLYYTNATHGD</sequence>